<protein>
    <submittedName>
        <fullName evidence="1">Uncharacterized protein</fullName>
    </submittedName>
</protein>
<sequence length="502" mass="58839">MKIFEEVLPTGIPKDYLASATFSTGVYFITYNSVYKYNTTRSIETYPFSEMPLSFSSVVATAHGEYLIFTEKNTQTIYNPLMNYKSTVTLPNAPGTILVDNYSIVNLFYNEIYIYCIKDMQIRRYMIEQNKLISKYRIRKLYRQEDRVLLTEEKILEINLKIKDRQYQGLGTLSADDKKTVMIRKPVIIEPEPVVFCAEPISEIVCTTWGGILKYTTGMEVYSMNGENYSLAYIYKTEGTFINGKEQMEVQRRVFVREKEKQTENGLECGILEIGKTGPIQIFSIKKTEKIYVINDTTFLVEGETDRIVRYRTEQNAYQAAPIELSKERDIQKKENNLIETSIEYLRKYKSIKYVLEGATEEENALYIKKILNSFKEDVTMRVMSLGIMLENRIRYVKDVSNKIKIIEKTTKEKIKEVTAKNEKIISRMGQIIDEIKHIYERDLQKKEEPSEHIQALKSQIQELKKKVQEPKTTRDFTKLKGEYYLLKEQNRYLMKRLDLLG</sequence>
<name>A0A086IZV1_NEMA1</name>
<accession>A0A086IZV1</accession>
<evidence type="ECO:0000313" key="2">
    <source>
        <dbReference type="Proteomes" id="UP000054524"/>
    </source>
</evidence>
<dbReference type="AlphaFoldDB" id="A0A086IZV1"/>
<proteinExistence type="predicted"/>
<comment type="caution">
    <text evidence="1">The sequence shown here is derived from an EMBL/GenBank/DDBJ whole genome shotgun (WGS) entry which is preliminary data.</text>
</comment>
<reference evidence="1 2" key="1">
    <citation type="journal article" date="2014" name="Genome Announc.">
        <title>Genome Sequence of the Microsporidian Species Nematocida sp1 Strain ERTm6 (ATCC PRA-372).</title>
        <authorList>
            <person name="Bakowski M.A."/>
            <person name="Priest M."/>
            <person name="Young S."/>
            <person name="Cuomo C.A."/>
            <person name="Troemel E.R."/>
        </authorList>
    </citation>
    <scope>NUCLEOTIDE SEQUENCE [LARGE SCALE GENOMIC DNA]</scope>
    <source>
        <strain evidence="1 2">ERTm6</strain>
    </source>
</reference>
<dbReference type="Proteomes" id="UP000054524">
    <property type="component" value="Unassembled WGS sequence"/>
</dbReference>
<evidence type="ECO:0000313" key="1">
    <source>
        <dbReference type="EMBL" id="KFG25419.1"/>
    </source>
</evidence>
<organism evidence="1 2">
    <name type="scientific">Nematocida ausubeli (strain ATCC PRA-371 / ERTm2)</name>
    <name type="common">Nematode killer fungus</name>
    <dbReference type="NCBI Taxonomy" id="1913371"/>
    <lineage>
        <taxon>Eukaryota</taxon>
        <taxon>Fungi</taxon>
        <taxon>Fungi incertae sedis</taxon>
        <taxon>Microsporidia</taxon>
        <taxon>Nematocida</taxon>
    </lineage>
</organism>
<dbReference type="RefSeq" id="XP_052903974.1">
    <property type="nucleotide sequence ID" value="XM_053049803.1"/>
</dbReference>
<gene>
    <name evidence="1" type="ORF">NESG_02193</name>
</gene>
<dbReference type="HOGENOM" id="CLU_042080_0_0_1"/>
<dbReference type="GeneID" id="77677166"/>
<dbReference type="EMBL" id="AKIJ01000005">
    <property type="protein sequence ID" value="KFG25419.1"/>
    <property type="molecule type" value="Genomic_DNA"/>
</dbReference>
<keyword evidence="2" id="KW-1185">Reference proteome</keyword>